<feature type="compositionally biased region" description="Polar residues" evidence="1">
    <location>
        <begin position="1"/>
        <end position="15"/>
    </location>
</feature>
<sequence>MKKSATKTIGTSNSALREDKPNTPMSAVFKNKTNVVQQNTEIKAINSVALLPNNHNMNRKKVIGAKQQPVTNVNC</sequence>
<reference evidence="2 3" key="1">
    <citation type="submission" date="2018-02" db="EMBL/GenBank/DDBJ databases">
        <title>Discovery of a pederin family compound in a non-symbiotic bloom-forming cyanobacterium.</title>
        <authorList>
            <person name="Kust A."/>
            <person name="Mares J."/>
            <person name="Jokela J."/>
            <person name="Urajova P."/>
            <person name="Hajek J."/>
            <person name="Saurav K."/>
            <person name="Voracova K."/>
            <person name="Fewer D.P."/>
            <person name="Haapaniemi E."/>
            <person name="Permi P."/>
            <person name="Rehakova K."/>
            <person name="Sivonen K."/>
            <person name="Hrouzek P."/>
        </authorList>
    </citation>
    <scope>NUCLEOTIDE SEQUENCE [LARGE SCALE GENOMIC DNA]</scope>
    <source>
        <strain evidence="2 3">CHARLIE-1</strain>
    </source>
</reference>
<gene>
    <name evidence="2" type="ORF">CUN59_14060</name>
</gene>
<dbReference type="OrthoDB" id="516871at2"/>
<evidence type="ECO:0000256" key="1">
    <source>
        <dbReference type="SAM" id="MobiDB-lite"/>
    </source>
</evidence>
<organism evidence="2 3">
    <name type="scientific">Cuspidothrix issatschenkoi CHARLIE-1</name>
    <dbReference type="NCBI Taxonomy" id="2052836"/>
    <lineage>
        <taxon>Bacteria</taxon>
        <taxon>Bacillati</taxon>
        <taxon>Cyanobacteriota</taxon>
        <taxon>Cyanophyceae</taxon>
        <taxon>Nostocales</taxon>
        <taxon>Aphanizomenonaceae</taxon>
        <taxon>Cuspidothrix</taxon>
    </lineage>
</organism>
<name>A0A2S6CSH4_9CYAN</name>
<evidence type="ECO:0000313" key="3">
    <source>
        <dbReference type="Proteomes" id="UP000239589"/>
    </source>
</evidence>
<evidence type="ECO:0000313" key="2">
    <source>
        <dbReference type="EMBL" id="PPJ62686.1"/>
    </source>
</evidence>
<dbReference type="AlphaFoldDB" id="A0A2S6CSH4"/>
<accession>A0A2S6CSH4</accession>
<dbReference type="EMBL" id="PGEM01000102">
    <property type="protein sequence ID" value="PPJ62686.1"/>
    <property type="molecule type" value="Genomic_DNA"/>
</dbReference>
<proteinExistence type="predicted"/>
<protein>
    <submittedName>
        <fullName evidence="2">Uncharacterized protein</fullName>
    </submittedName>
</protein>
<comment type="caution">
    <text evidence="2">The sequence shown here is derived from an EMBL/GenBank/DDBJ whole genome shotgun (WGS) entry which is preliminary data.</text>
</comment>
<dbReference type="Proteomes" id="UP000239589">
    <property type="component" value="Unassembled WGS sequence"/>
</dbReference>
<keyword evidence="3" id="KW-1185">Reference proteome</keyword>
<feature type="region of interest" description="Disordered" evidence="1">
    <location>
        <begin position="1"/>
        <end position="24"/>
    </location>
</feature>